<evidence type="ECO:0000256" key="3">
    <source>
        <dbReference type="ARBA" id="ARBA00023002"/>
    </source>
</evidence>
<keyword evidence="2" id="KW-0732">Signal</keyword>
<evidence type="ECO:0000259" key="7">
    <source>
        <dbReference type="PROSITE" id="PS51352"/>
    </source>
</evidence>
<gene>
    <name evidence="8" type="ORF">V6668_30985</name>
</gene>
<dbReference type="GeneID" id="93479996"/>
<reference evidence="8 9" key="1">
    <citation type="submission" date="2024-02" db="EMBL/GenBank/DDBJ databases">
        <title>Complete sequences of two Paenibacillus sp. strains and one Lysinibacillus strain isolated from the environment on STAA medium highlight biotechnological potential.</title>
        <authorList>
            <person name="Attere S.A."/>
            <person name="Piche L.C."/>
            <person name="Intertaglia L."/>
            <person name="Lami R."/>
            <person name="Charette S.J."/>
            <person name="Vincent A.T."/>
        </authorList>
    </citation>
    <scope>NUCLEOTIDE SEQUENCE [LARGE SCALE GENOMIC DNA]</scope>
    <source>
        <strain evidence="8 9">Y5S-7</strain>
        <plasmid evidence="8 9">pY5S7-1</plasmid>
    </source>
</reference>
<evidence type="ECO:0000256" key="6">
    <source>
        <dbReference type="SAM" id="Phobius"/>
    </source>
</evidence>
<dbReference type="RefSeq" id="WP_338709173.1">
    <property type="nucleotide sequence ID" value="NZ_CP145893.1"/>
</dbReference>
<evidence type="ECO:0000256" key="5">
    <source>
        <dbReference type="ARBA" id="ARBA00023284"/>
    </source>
</evidence>
<dbReference type="PANTHER" id="PTHR13887:SF14">
    <property type="entry name" value="DISULFIDE BOND FORMATION PROTEIN D"/>
    <property type="match status" value="1"/>
</dbReference>
<evidence type="ECO:0000256" key="4">
    <source>
        <dbReference type="ARBA" id="ARBA00023157"/>
    </source>
</evidence>
<proteinExistence type="inferred from homology"/>
<keyword evidence="8" id="KW-0614">Plasmid</keyword>
<keyword evidence="5" id="KW-0676">Redox-active center</keyword>
<evidence type="ECO:0000313" key="9">
    <source>
        <dbReference type="Proteomes" id="UP001364764"/>
    </source>
</evidence>
<keyword evidence="6" id="KW-1133">Transmembrane helix</keyword>
<dbReference type="Proteomes" id="UP001364764">
    <property type="component" value="Plasmid pY5S7-1"/>
</dbReference>
<dbReference type="Gene3D" id="3.40.30.10">
    <property type="entry name" value="Glutaredoxin"/>
    <property type="match status" value="1"/>
</dbReference>
<protein>
    <submittedName>
        <fullName evidence="8">DsbA family protein</fullName>
    </submittedName>
</protein>
<dbReference type="PROSITE" id="PS51352">
    <property type="entry name" value="THIOREDOXIN_2"/>
    <property type="match status" value="1"/>
</dbReference>
<feature type="transmembrane region" description="Helical" evidence="6">
    <location>
        <begin position="12"/>
        <end position="34"/>
    </location>
</feature>
<name>A0ABD8B2N1_PAEAM</name>
<dbReference type="PANTHER" id="PTHR13887">
    <property type="entry name" value="GLUTATHIONE S-TRANSFERASE KAPPA"/>
    <property type="match status" value="1"/>
</dbReference>
<comment type="similarity">
    <text evidence="1">Belongs to the thioredoxin family. DsbA subfamily.</text>
</comment>
<organism evidence="8 9">
    <name type="scientific">Paenibacillus amylolyticus</name>
    <dbReference type="NCBI Taxonomy" id="1451"/>
    <lineage>
        <taxon>Bacteria</taxon>
        <taxon>Bacillati</taxon>
        <taxon>Bacillota</taxon>
        <taxon>Bacilli</taxon>
        <taxon>Bacillales</taxon>
        <taxon>Paenibacillaceae</taxon>
        <taxon>Paenibacillus</taxon>
    </lineage>
</organism>
<keyword evidence="6" id="KW-0472">Membrane</keyword>
<accession>A0ABD8B2N1</accession>
<dbReference type="Pfam" id="PF13462">
    <property type="entry name" value="Thioredoxin_4"/>
    <property type="match status" value="1"/>
</dbReference>
<dbReference type="GO" id="GO:0016491">
    <property type="term" value="F:oxidoreductase activity"/>
    <property type="evidence" value="ECO:0007669"/>
    <property type="project" value="UniProtKB-KW"/>
</dbReference>
<keyword evidence="6" id="KW-0812">Transmembrane</keyword>
<keyword evidence="3" id="KW-0560">Oxidoreductase</keyword>
<geneLocation type="plasmid" evidence="8 9">
    <name>pY5S7-1</name>
</geneLocation>
<feature type="domain" description="Thioredoxin" evidence="7">
    <location>
        <begin position="31"/>
        <end position="187"/>
    </location>
</feature>
<dbReference type="InterPro" id="IPR036249">
    <property type="entry name" value="Thioredoxin-like_sf"/>
</dbReference>
<sequence>MKIEKKRNSLKKGIMVFTLMGLLVVLLMVLLSGFKSKEEFPTFQDVDGKIEVMAGEYKLDKQAYIGDPQAPVKVIEFVDYKCPYCMAWNNDNFDKFKDKFIDTGKAQLYIVNYPFLGPDSIKAAMVGEILWRQNQEAFWEYHHAIYKNQGEERTVWANEKFLLKLIDDYVPRGNSKLVEESLKKLEGLYEVKEDFKITSINGVASVPTFVVEGDKYVNPSLEQLSEIIESNM</sequence>
<evidence type="ECO:0000313" key="8">
    <source>
        <dbReference type="EMBL" id="WWP24076.1"/>
    </source>
</evidence>
<dbReference type="SUPFAM" id="SSF52833">
    <property type="entry name" value="Thioredoxin-like"/>
    <property type="match status" value="1"/>
</dbReference>
<dbReference type="InterPro" id="IPR012336">
    <property type="entry name" value="Thioredoxin-like_fold"/>
</dbReference>
<evidence type="ECO:0000256" key="2">
    <source>
        <dbReference type="ARBA" id="ARBA00022729"/>
    </source>
</evidence>
<evidence type="ECO:0000256" key="1">
    <source>
        <dbReference type="ARBA" id="ARBA00005791"/>
    </source>
</evidence>
<dbReference type="EMBL" id="CP145893">
    <property type="protein sequence ID" value="WWP24076.1"/>
    <property type="molecule type" value="Genomic_DNA"/>
</dbReference>
<dbReference type="AlphaFoldDB" id="A0ABD8B2N1"/>
<keyword evidence="4" id="KW-1015">Disulfide bond</keyword>
<dbReference type="InterPro" id="IPR013766">
    <property type="entry name" value="Thioredoxin_domain"/>
</dbReference>